<evidence type="ECO:0000313" key="2">
    <source>
        <dbReference type="Proteomes" id="UP001177670"/>
    </source>
</evidence>
<accession>A0AA40GF68</accession>
<organism evidence="1 2">
    <name type="scientific">Melipona bicolor</name>
    <dbReference type="NCBI Taxonomy" id="60889"/>
    <lineage>
        <taxon>Eukaryota</taxon>
        <taxon>Metazoa</taxon>
        <taxon>Ecdysozoa</taxon>
        <taxon>Arthropoda</taxon>
        <taxon>Hexapoda</taxon>
        <taxon>Insecta</taxon>
        <taxon>Pterygota</taxon>
        <taxon>Neoptera</taxon>
        <taxon>Endopterygota</taxon>
        <taxon>Hymenoptera</taxon>
        <taxon>Apocrita</taxon>
        <taxon>Aculeata</taxon>
        <taxon>Apoidea</taxon>
        <taxon>Anthophila</taxon>
        <taxon>Apidae</taxon>
        <taxon>Melipona</taxon>
    </lineage>
</organism>
<reference evidence="1" key="1">
    <citation type="submission" date="2021-10" db="EMBL/GenBank/DDBJ databases">
        <title>Melipona bicolor Genome sequencing and assembly.</title>
        <authorList>
            <person name="Araujo N.S."/>
            <person name="Arias M.C."/>
        </authorList>
    </citation>
    <scope>NUCLEOTIDE SEQUENCE</scope>
    <source>
        <strain evidence="1">USP_2M_L1-L4_2017</strain>
        <tissue evidence="1">Whole body</tissue>
    </source>
</reference>
<gene>
    <name evidence="1" type="ORF">K0M31_001101</name>
</gene>
<name>A0AA40GF68_9HYME</name>
<proteinExistence type="predicted"/>
<comment type="caution">
    <text evidence="1">The sequence shown here is derived from an EMBL/GenBank/DDBJ whole genome shotgun (WGS) entry which is preliminary data.</text>
</comment>
<sequence length="85" mass="10298">MKYSSTRRQNYDLIIYPCFKLCNHSYYIRKKCQKDISCKVQEKQSVIEMEPVIVDPRPLNLSLVEQISPIEKNYWKCHWTRNLKS</sequence>
<keyword evidence="2" id="KW-1185">Reference proteome</keyword>
<dbReference type="AlphaFoldDB" id="A0AA40GF68"/>
<dbReference type="EMBL" id="JAHYIQ010000001">
    <property type="protein sequence ID" value="KAK1136552.1"/>
    <property type="molecule type" value="Genomic_DNA"/>
</dbReference>
<protein>
    <submittedName>
        <fullName evidence="1">Uncharacterized protein</fullName>
    </submittedName>
</protein>
<dbReference type="Proteomes" id="UP001177670">
    <property type="component" value="Unassembled WGS sequence"/>
</dbReference>
<evidence type="ECO:0000313" key="1">
    <source>
        <dbReference type="EMBL" id="KAK1136552.1"/>
    </source>
</evidence>